<keyword evidence="4" id="KW-0479">Metal-binding</keyword>
<dbReference type="InterPro" id="IPR052279">
    <property type="entry name" value="EngB_GTPase"/>
</dbReference>
<gene>
    <name evidence="9" type="ORF">EV356DRAFT_577104</name>
</gene>
<dbReference type="SUPFAM" id="SSF52540">
    <property type="entry name" value="P-loop containing nucleoside triphosphate hydrolases"/>
    <property type="match status" value="1"/>
</dbReference>
<keyword evidence="5" id="KW-0547">Nucleotide-binding</keyword>
<evidence type="ECO:0000313" key="9">
    <source>
        <dbReference type="EMBL" id="KAF2233953.1"/>
    </source>
</evidence>
<dbReference type="PANTHER" id="PTHR46498">
    <property type="entry name" value="GTP-BINDING PROTEIN 8"/>
    <property type="match status" value="1"/>
</dbReference>
<accession>A0A6A6H8X9</accession>
<dbReference type="HAMAP" id="MF_00321">
    <property type="entry name" value="GTPase_EngB"/>
    <property type="match status" value="1"/>
</dbReference>
<dbReference type="CDD" id="cd01876">
    <property type="entry name" value="YihA_EngB"/>
    <property type="match status" value="1"/>
</dbReference>
<dbReference type="Proteomes" id="UP000800092">
    <property type="component" value="Unassembled WGS sequence"/>
</dbReference>
<dbReference type="Gene3D" id="3.40.50.300">
    <property type="entry name" value="P-loop containing nucleotide triphosphate hydrolases"/>
    <property type="match status" value="1"/>
</dbReference>
<protein>
    <recommendedName>
        <fullName evidence="3">GTP-binding protein 8</fullName>
    </recommendedName>
</protein>
<dbReference type="PROSITE" id="PS51706">
    <property type="entry name" value="G_ENGB"/>
    <property type="match status" value="1"/>
</dbReference>
<evidence type="ECO:0000256" key="5">
    <source>
        <dbReference type="ARBA" id="ARBA00022741"/>
    </source>
</evidence>
<dbReference type="GO" id="GO:0046872">
    <property type="term" value="F:metal ion binding"/>
    <property type="evidence" value="ECO:0007669"/>
    <property type="project" value="UniProtKB-KW"/>
</dbReference>
<comment type="similarity">
    <text evidence="2">Belongs to the TRAFAC class TrmE-Era-EngA-EngB-Septin-like GTPase superfamily. EngB GTPase family.</text>
</comment>
<sequence>MELFPRRHHVFTQSIRRLQSSWRSRARLLSSNAESTAEQILPSSLVTESLHHYVDVRAPNTLELKHADRFFASGNPRFLFSASLLRELPQKSPSPEVAFLGRSNVGKSSVLNALLNRSAQHLAHVSSRPGRTRAMNVFAVGGEGGGLRERKRVPKKGQQDEQPELERWIGRGGLVIVDMPGYGKASRSEWGEQILKYLCKRTQMRRAFLLVDAEHGLKNADADLLDILHENNVPHQIILSKVDKVLGIKSKMPSQAKLARGLKTLRQVREAVQEKLVGRPTALQTILCCSAEKSLERGKKLGVDSIRWAALSASGLECDEYGNSRVPDIGVFVNH</sequence>
<evidence type="ECO:0000313" key="10">
    <source>
        <dbReference type="Proteomes" id="UP000800092"/>
    </source>
</evidence>
<evidence type="ECO:0000256" key="4">
    <source>
        <dbReference type="ARBA" id="ARBA00022723"/>
    </source>
</evidence>
<evidence type="ECO:0000256" key="6">
    <source>
        <dbReference type="ARBA" id="ARBA00022842"/>
    </source>
</evidence>
<evidence type="ECO:0000259" key="8">
    <source>
        <dbReference type="PROSITE" id="PS51706"/>
    </source>
</evidence>
<dbReference type="GO" id="GO:0005739">
    <property type="term" value="C:mitochondrion"/>
    <property type="evidence" value="ECO:0007669"/>
    <property type="project" value="TreeGrafter"/>
</dbReference>
<feature type="domain" description="EngB-type G" evidence="8">
    <location>
        <begin position="93"/>
        <end position="316"/>
    </location>
</feature>
<keyword evidence="10" id="KW-1185">Reference proteome</keyword>
<evidence type="ECO:0000256" key="1">
    <source>
        <dbReference type="ARBA" id="ARBA00001946"/>
    </source>
</evidence>
<dbReference type="GO" id="GO:0005525">
    <property type="term" value="F:GTP binding"/>
    <property type="evidence" value="ECO:0007669"/>
    <property type="project" value="UniProtKB-KW"/>
</dbReference>
<dbReference type="InterPro" id="IPR030393">
    <property type="entry name" value="G_ENGB_dom"/>
</dbReference>
<dbReference type="EMBL" id="ML991802">
    <property type="protein sequence ID" value="KAF2233953.1"/>
    <property type="molecule type" value="Genomic_DNA"/>
</dbReference>
<name>A0A6A6H8X9_VIRVR</name>
<dbReference type="InterPro" id="IPR027417">
    <property type="entry name" value="P-loop_NTPase"/>
</dbReference>
<comment type="cofactor">
    <cofactor evidence="1">
        <name>Mg(2+)</name>
        <dbReference type="ChEBI" id="CHEBI:18420"/>
    </cofactor>
</comment>
<reference evidence="9" key="1">
    <citation type="journal article" date="2020" name="Stud. Mycol.">
        <title>101 Dothideomycetes genomes: a test case for predicting lifestyles and emergence of pathogens.</title>
        <authorList>
            <person name="Haridas S."/>
            <person name="Albert R."/>
            <person name="Binder M."/>
            <person name="Bloem J."/>
            <person name="Labutti K."/>
            <person name="Salamov A."/>
            <person name="Andreopoulos B."/>
            <person name="Baker S."/>
            <person name="Barry K."/>
            <person name="Bills G."/>
            <person name="Bluhm B."/>
            <person name="Cannon C."/>
            <person name="Castanera R."/>
            <person name="Culley D."/>
            <person name="Daum C."/>
            <person name="Ezra D."/>
            <person name="Gonzalez J."/>
            <person name="Henrissat B."/>
            <person name="Kuo A."/>
            <person name="Liang C."/>
            <person name="Lipzen A."/>
            <person name="Lutzoni F."/>
            <person name="Magnuson J."/>
            <person name="Mondo S."/>
            <person name="Nolan M."/>
            <person name="Ohm R."/>
            <person name="Pangilinan J."/>
            <person name="Park H.-J."/>
            <person name="Ramirez L."/>
            <person name="Alfaro M."/>
            <person name="Sun H."/>
            <person name="Tritt A."/>
            <person name="Yoshinaga Y."/>
            <person name="Zwiers L.-H."/>
            <person name="Turgeon B."/>
            <person name="Goodwin S."/>
            <person name="Spatafora J."/>
            <person name="Crous P."/>
            <person name="Grigoriev I."/>
        </authorList>
    </citation>
    <scope>NUCLEOTIDE SEQUENCE</scope>
    <source>
        <strain evidence="9">Tuck. ex Michener</strain>
    </source>
</reference>
<evidence type="ECO:0000256" key="2">
    <source>
        <dbReference type="ARBA" id="ARBA00009638"/>
    </source>
</evidence>
<evidence type="ECO:0000256" key="3">
    <source>
        <dbReference type="ARBA" id="ARBA00015370"/>
    </source>
</evidence>
<dbReference type="PANTHER" id="PTHR46498:SF1">
    <property type="entry name" value="GTP-BINDING PROTEIN 8"/>
    <property type="match status" value="1"/>
</dbReference>
<keyword evidence="7" id="KW-0342">GTP-binding</keyword>
<organism evidence="9 10">
    <name type="scientific">Viridothelium virens</name>
    <name type="common">Speckled blister lichen</name>
    <name type="synonym">Trypethelium virens</name>
    <dbReference type="NCBI Taxonomy" id="1048519"/>
    <lineage>
        <taxon>Eukaryota</taxon>
        <taxon>Fungi</taxon>
        <taxon>Dikarya</taxon>
        <taxon>Ascomycota</taxon>
        <taxon>Pezizomycotina</taxon>
        <taxon>Dothideomycetes</taxon>
        <taxon>Dothideomycetes incertae sedis</taxon>
        <taxon>Trypetheliales</taxon>
        <taxon>Trypetheliaceae</taxon>
        <taxon>Viridothelium</taxon>
    </lineage>
</organism>
<dbReference type="InterPro" id="IPR019987">
    <property type="entry name" value="GTP-bd_ribosome_bio_YsxC"/>
</dbReference>
<keyword evidence="6" id="KW-0460">Magnesium</keyword>
<dbReference type="AlphaFoldDB" id="A0A6A6H8X9"/>
<dbReference type="OrthoDB" id="391988at2759"/>
<dbReference type="Pfam" id="PF01926">
    <property type="entry name" value="MMR_HSR1"/>
    <property type="match status" value="1"/>
</dbReference>
<evidence type="ECO:0000256" key="7">
    <source>
        <dbReference type="ARBA" id="ARBA00023134"/>
    </source>
</evidence>
<dbReference type="InterPro" id="IPR006073">
    <property type="entry name" value="GTP-bd"/>
</dbReference>
<proteinExistence type="inferred from homology"/>